<evidence type="ECO:0000259" key="9">
    <source>
        <dbReference type="Pfam" id="PF01435"/>
    </source>
</evidence>
<evidence type="ECO:0000256" key="5">
    <source>
        <dbReference type="ARBA" id="ARBA00023049"/>
    </source>
</evidence>
<keyword evidence="8" id="KW-0732">Signal</keyword>
<sequence>MKKSILFACGIAASLVVAPQPAHAGLFSISPDKERKIGQEAAASIEKGAPLVTGPVEEWVQRIGARLAAKSGSEFKYTFHVVDAPQINAFCLPGGHIFVYTGLRKVVRTDDELAAVLAHEITHAEEHHYAKQFSKSSKRGALIGAVSIFAGLPGVASQALGILDFSMSQKYSRENESEADTEGLFRMKRAGFDPNAMVTVLQRLSEEDDNSGIDQWMSDHPEGKKRVAKIQSLLPTLK</sequence>
<name>A0A2S8SUM8_9BACT</name>
<dbReference type="Gene3D" id="3.30.2010.10">
    <property type="entry name" value="Metalloproteases ('zincins'), catalytic domain"/>
    <property type="match status" value="1"/>
</dbReference>
<dbReference type="PANTHER" id="PTHR22726">
    <property type="entry name" value="METALLOENDOPEPTIDASE OMA1"/>
    <property type="match status" value="1"/>
</dbReference>
<protein>
    <submittedName>
        <fullName evidence="10">Peptidase family M48</fullName>
    </submittedName>
</protein>
<dbReference type="GO" id="GO:0051603">
    <property type="term" value="P:proteolysis involved in protein catabolic process"/>
    <property type="evidence" value="ECO:0007669"/>
    <property type="project" value="TreeGrafter"/>
</dbReference>
<dbReference type="PANTHER" id="PTHR22726:SF1">
    <property type="entry name" value="METALLOENDOPEPTIDASE OMA1, MITOCHONDRIAL"/>
    <property type="match status" value="1"/>
</dbReference>
<keyword evidence="7" id="KW-0812">Transmembrane</keyword>
<comment type="similarity">
    <text evidence="6">Belongs to the peptidase M48 family.</text>
</comment>
<keyword evidence="1 6" id="KW-0645">Protease</keyword>
<comment type="caution">
    <text evidence="10">The sequence shown here is derived from an EMBL/GenBank/DDBJ whole genome shotgun (WGS) entry which is preliminary data.</text>
</comment>
<dbReference type="CDD" id="cd07333">
    <property type="entry name" value="M48C_bepA_like"/>
    <property type="match status" value="1"/>
</dbReference>
<evidence type="ECO:0000256" key="7">
    <source>
        <dbReference type="SAM" id="Phobius"/>
    </source>
</evidence>
<dbReference type="Pfam" id="PF01435">
    <property type="entry name" value="Peptidase_M48"/>
    <property type="match status" value="1"/>
</dbReference>
<feature type="chain" id="PRO_5015542765" evidence="8">
    <location>
        <begin position="25"/>
        <end position="238"/>
    </location>
</feature>
<keyword evidence="7" id="KW-0472">Membrane</keyword>
<reference evidence="10 11" key="1">
    <citation type="journal article" date="2018" name="Syst. Appl. Microbiol.">
        <title>Abditibacterium utsteinense sp. nov., the first cultivated member of candidate phylum FBP, isolated from ice-free Antarctic soil samples.</title>
        <authorList>
            <person name="Tahon G."/>
            <person name="Tytgat B."/>
            <person name="Lebbe L."/>
            <person name="Carlier A."/>
            <person name="Willems A."/>
        </authorList>
    </citation>
    <scope>NUCLEOTIDE SEQUENCE [LARGE SCALE GENOMIC DNA]</scope>
    <source>
        <strain evidence="10 11">LMG 29911</strain>
    </source>
</reference>
<evidence type="ECO:0000256" key="3">
    <source>
        <dbReference type="ARBA" id="ARBA00022801"/>
    </source>
</evidence>
<dbReference type="RefSeq" id="WP_105483282.1">
    <property type="nucleotide sequence ID" value="NZ_NIGF01000005.1"/>
</dbReference>
<evidence type="ECO:0000256" key="4">
    <source>
        <dbReference type="ARBA" id="ARBA00022833"/>
    </source>
</evidence>
<evidence type="ECO:0000256" key="1">
    <source>
        <dbReference type="ARBA" id="ARBA00022670"/>
    </source>
</evidence>
<keyword evidence="4 6" id="KW-0862">Zinc</keyword>
<feature type="transmembrane region" description="Helical" evidence="7">
    <location>
        <begin position="141"/>
        <end position="163"/>
    </location>
</feature>
<keyword evidence="7" id="KW-1133">Transmembrane helix</keyword>
<accession>A0A2S8SUM8</accession>
<dbReference type="OrthoDB" id="9810445at2"/>
<keyword evidence="2" id="KW-0479">Metal-binding</keyword>
<evidence type="ECO:0000313" key="10">
    <source>
        <dbReference type="EMBL" id="PQV64500.1"/>
    </source>
</evidence>
<evidence type="ECO:0000313" key="11">
    <source>
        <dbReference type="Proteomes" id="UP000237684"/>
    </source>
</evidence>
<keyword evidence="11" id="KW-1185">Reference proteome</keyword>
<keyword evidence="3 6" id="KW-0378">Hydrolase</keyword>
<comment type="cofactor">
    <cofactor evidence="6">
        <name>Zn(2+)</name>
        <dbReference type="ChEBI" id="CHEBI:29105"/>
    </cofactor>
    <text evidence="6">Binds 1 zinc ion per subunit.</text>
</comment>
<organism evidence="10 11">
    <name type="scientific">Abditibacterium utsteinense</name>
    <dbReference type="NCBI Taxonomy" id="1960156"/>
    <lineage>
        <taxon>Bacteria</taxon>
        <taxon>Pseudomonadati</taxon>
        <taxon>Abditibacteriota</taxon>
        <taxon>Abditibacteriia</taxon>
        <taxon>Abditibacteriales</taxon>
        <taxon>Abditibacteriaceae</taxon>
        <taxon>Abditibacterium</taxon>
    </lineage>
</organism>
<dbReference type="InterPro" id="IPR001915">
    <property type="entry name" value="Peptidase_M48"/>
</dbReference>
<dbReference type="EMBL" id="NIGF01000005">
    <property type="protein sequence ID" value="PQV64500.1"/>
    <property type="molecule type" value="Genomic_DNA"/>
</dbReference>
<dbReference type="GO" id="GO:0046872">
    <property type="term" value="F:metal ion binding"/>
    <property type="evidence" value="ECO:0007669"/>
    <property type="project" value="UniProtKB-KW"/>
</dbReference>
<dbReference type="GO" id="GO:0004222">
    <property type="term" value="F:metalloendopeptidase activity"/>
    <property type="evidence" value="ECO:0007669"/>
    <property type="project" value="InterPro"/>
</dbReference>
<dbReference type="AlphaFoldDB" id="A0A2S8SUM8"/>
<feature type="domain" description="Peptidase M48" evidence="9">
    <location>
        <begin position="57"/>
        <end position="232"/>
    </location>
</feature>
<evidence type="ECO:0000256" key="8">
    <source>
        <dbReference type="SAM" id="SignalP"/>
    </source>
</evidence>
<dbReference type="Proteomes" id="UP000237684">
    <property type="component" value="Unassembled WGS sequence"/>
</dbReference>
<dbReference type="InterPro" id="IPR051156">
    <property type="entry name" value="Mito/Outer_Membr_Metalloprot"/>
</dbReference>
<keyword evidence="5 6" id="KW-0482">Metalloprotease</keyword>
<feature type="signal peptide" evidence="8">
    <location>
        <begin position="1"/>
        <end position="24"/>
    </location>
</feature>
<evidence type="ECO:0000256" key="6">
    <source>
        <dbReference type="RuleBase" id="RU003983"/>
    </source>
</evidence>
<gene>
    <name evidence="10" type="ORF">B1R32_105183</name>
</gene>
<dbReference type="InParanoid" id="A0A2S8SUM8"/>
<evidence type="ECO:0000256" key="2">
    <source>
        <dbReference type="ARBA" id="ARBA00022723"/>
    </source>
</evidence>
<dbReference type="GO" id="GO:0016020">
    <property type="term" value="C:membrane"/>
    <property type="evidence" value="ECO:0007669"/>
    <property type="project" value="TreeGrafter"/>
</dbReference>
<proteinExistence type="inferred from homology"/>